<feature type="chain" id="PRO_5013152994" evidence="1">
    <location>
        <begin position="16"/>
        <end position="42"/>
    </location>
</feature>
<protein>
    <submittedName>
        <fullName evidence="2">Uncharacterized protein</fullName>
    </submittedName>
</protein>
<accession>Q0URN9</accession>
<dbReference type="AlphaFoldDB" id="Q0URN9"/>
<reference evidence="3" key="1">
    <citation type="journal article" date="2007" name="Plant Cell">
        <title>Dothideomycete-plant interactions illuminated by genome sequencing and EST analysis of the wheat pathogen Stagonospora nodorum.</title>
        <authorList>
            <person name="Hane J.K."/>
            <person name="Lowe R.G."/>
            <person name="Solomon P.S."/>
            <person name="Tan K.C."/>
            <person name="Schoch C.L."/>
            <person name="Spatafora J.W."/>
            <person name="Crous P.W."/>
            <person name="Kodira C."/>
            <person name="Birren B.W."/>
            <person name="Galagan J.E."/>
            <person name="Torriani S.F."/>
            <person name="McDonald B.A."/>
            <person name="Oliver R.P."/>
        </authorList>
    </citation>
    <scope>NUCLEOTIDE SEQUENCE [LARGE SCALE GENOMIC DNA]</scope>
    <source>
        <strain evidence="3">SN15 / ATCC MYA-4574 / FGSC 10173</strain>
    </source>
</reference>
<evidence type="ECO:0000256" key="1">
    <source>
        <dbReference type="SAM" id="SignalP"/>
    </source>
</evidence>
<keyword evidence="1" id="KW-0732">Signal</keyword>
<evidence type="ECO:0000313" key="2">
    <source>
        <dbReference type="EMBL" id="EAT86639.1"/>
    </source>
</evidence>
<dbReference type="InParanoid" id="Q0URN9"/>
<proteinExistence type="predicted"/>
<dbReference type="KEGG" id="pno:SNOG_05575"/>
<dbReference type="EMBL" id="CH445332">
    <property type="protein sequence ID" value="EAT86639.1"/>
    <property type="molecule type" value="Genomic_DNA"/>
</dbReference>
<gene>
    <name evidence="2" type="ORF">SNOG_05575</name>
</gene>
<feature type="signal peptide" evidence="1">
    <location>
        <begin position="1"/>
        <end position="15"/>
    </location>
</feature>
<sequence>MTRVFFLMLYRLLHFIREPEITLGGSQCRASTEFLLAGKLKR</sequence>
<dbReference type="Proteomes" id="UP000001055">
    <property type="component" value="Unassembled WGS sequence"/>
</dbReference>
<dbReference type="RefSeq" id="XP_001795980.1">
    <property type="nucleotide sequence ID" value="XM_001795928.1"/>
</dbReference>
<name>Q0URN9_PHANO</name>
<evidence type="ECO:0000313" key="3">
    <source>
        <dbReference type="Proteomes" id="UP000001055"/>
    </source>
</evidence>
<dbReference type="GeneID" id="5972857"/>
<organism evidence="2 3">
    <name type="scientific">Phaeosphaeria nodorum (strain SN15 / ATCC MYA-4574 / FGSC 10173)</name>
    <name type="common">Glume blotch fungus</name>
    <name type="synonym">Parastagonospora nodorum</name>
    <dbReference type="NCBI Taxonomy" id="321614"/>
    <lineage>
        <taxon>Eukaryota</taxon>
        <taxon>Fungi</taxon>
        <taxon>Dikarya</taxon>
        <taxon>Ascomycota</taxon>
        <taxon>Pezizomycotina</taxon>
        <taxon>Dothideomycetes</taxon>
        <taxon>Pleosporomycetidae</taxon>
        <taxon>Pleosporales</taxon>
        <taxon>Pleosporineae</taxon>
        <taxon>Phaeosphaeriaceae</taxon>
        <taxon>Parastagonospora</taxon>
    </lineage>
</organism>